<accession>A0ABX7LSG8</accession>
<dbReference type="Pfam" id="PF00126">
    <property type="entry name" value="HTH_1"/>
    <property type="match status" value="1"/>
</dbReference>
<dbReference type="PANTHER" id="PTHR30537:SF3">
    <property type="entry name" value="TRANSCRIPTIONAL REGULATORY PROTEIN"/>
    <property type="match status" value="1"/>
</dbReference>
<feature type="domain" description="HTH lysR-type" evidence="5">
    <location>
        <begin position="8"/>
        <end position="65"/>
    </location>
</feature>
<dbReference type="Pfam" id="PF03466">
    <property type="entry name" value="LysR_substrate"/>
    <property type="match status" value="1"/>
</dbReference>
<name>A0ABX7LSG8_9CAUL</name>
<dbReference type="InterPro" id="IPR005119">
    <property type="entry name" value="LysR_subst-bd"/>
</dbReference>
<sequence>MCNLAPMLNWDDLRIFVAVADTGSLTAASRRLGVDHATVGRRLASLEAELGVRLVDRLPKGTPLTDVGAEFAELARSMADAAERLQRRARDASTSLSGTVTISAPPVLASHFIAGSLGSLRERYPGLAVSLSGDVGLVSLEQRQADIAVRLVRPDHLSHIARAIGAVHLGLYAAPLMAAMPPTDWTFIGYDAALAHVPHHHWFERYAGDRAVVMRSSDVNSQIAAARSGLGVAMLPRFMAAPDPELVPVDPDATPPVRTIWLVTHADIRKSPAVRAVADHLITLFAKAPAFAPD</sequence>
<dbReference type="EMBL" id="CP070968">
    <property type="protein sequence ID" value="QSF55759.1"/>
    <property type="molecule type" value="Genomic_DNA"/>
</dbReference>
<evidence type="ECO:0000259" key="5">
    <source>
        <dbReference type="PROSITE" id="PS50931"/>
    </source>
</evidence>
<evidence type="ECO:0000256" key="1">
    <source>
        <dbReference type="ARBA" id="ARBA00009437"/>
    </source>
</evidence>
<evidence type="ECO:0000256" key="2">
    <source>
        <dbReference type="ARBA" id="ARBA00023015"/>
    </source>
</evidence>
<dbReference type="Proteomes" id="UP000662957">
    <property type="component" value="Chromosome"/>
</dbReference>
<dbReference type="SUPFAM" id="SSF53850">
    <property type="entry name" value="Periplasmic binding protein-like II"/>
    <property type="match status" value="1"/>
</dbReference>
<dbReference type="InterPro" id="IPR058163">
    <property type="entry name" value="LysR-type_TF_proteobact-type"/>
</dbReference>
<proteinExistence type="inferred from homology"/>
<dbReference type="PANTHER" id="PTHR30537">
    <property type="entry name" value="HTH-TYPE TRANSCRIPTIONAL REGULATOR"/>
    <property type="match status" value="1"/>
</dbReference>
<dbReference type="Gene3D" id="1.10.10.10">
    <property type="entry name" value="Winged helix-like DNA-binding domain superfamily/Winged helix DNA-binding domain"/>
    <property type="match status" value="1"/>
</dbReference>
<evidence type="ECO:0000256" key="3">
    <source>
        <dbReference type="ARBA" id="ARBA00023125"/>
    </source>
</evidence>
<evidence type="ECO:0000256" key="4">
    <source>
        <dbReference type="ARBA" id="ARBA00023163"/>
    </source>
</evidence>
<keyword evidence="3" id="KW-0238">DNA-binding</keyword>
<dbReference type="SUPFAM" id="SSF46785">
    <property type="entry name" value="Winged helix' DNA-binding domain"/>
    <property type="match status" value="1"/>
</dbReference>
<dbReference type="PROSITE" id="PS50931">
    <property type="entry name" value="HTH_LYSR"/>
    <property type="match status" value="1"/>
</dbReference>
<keyword evidence="7" id="KW-1185">Reference proteome</keyword>
<dbReference type="InterPro" id="IPR036388">
    <property type="entry name" value="WH-like_DNA-bd_sf"/>
</dbReference>
<dbReference type="InterPro" id="IPR036390">
    <property type="entry name" value="WH_DNA-bd_sf"/>
</dbReference>
<dbReference type="InterPro" id="IPR000847">
    <property type="entry name" value="LysR_HTH_N"/>
</dbReference>
<dbReference type="Gene3D" id="3.40.190.290">
    <property type="match status" value="1"/>
</dbReference>
<organism evidence="6 7">
    <name type="scientific">Brevundimonas fontaquae</name>
    <dbReference type="NCBI Taxonomy" id="2813778"/>
    <lineage>
        <taxon>Bacteria</taxon>
        <taxon>Pseudomonadati</taxon>
        <taxon>Pseudomonadota</taxon>
        <taxon>Alphaproteobacteria</taxon>
        <taxon>Caulobacterales</taxon>
        <taxon>Caulobacteraceae</taxon>
        <taxon>Brevundimonas</taxon>
    </lineage>
</organism>
<evidence type="ECO:0000313" key="7">
    <source>
        <dbReference type="Proteomes" id="UP000662957"/>
    </source>
</evidence>
<keyword evidence="4" id="KW-0804">Transcription</keyword>
<evidence type="ECO:0000313" key="6">
    <source>
        <dbReference type="EMBL" id="QSF55759.1"/>
    </source>
</evidence>
<keyword evidence="2" id="KW-0805">Transcription regulation</keyword>
<protein>
    <submittedName>
        <fullName evidence="6">LysR family transcriptional regulator</fullName>
    </submittedName>
</protein>
<gene>
    <name evidence="6" type="ORF">JX001_03105</name>
</gene>
<reference evidence="6 7" key="1">
    <citation type="submission" date="2021-02" db="EMBL/GenBank/DDBJ databases">
        <title>Brevundimonas sp. CS1 genome sequence.</title>
        <authorList>
            <person name="Lee K."/>
            <person name="Choi Y.-J."/>
            <person name="Son H.-R."/>
        </authorList>
    </citation>
    <scope>NUCLEOTIDE SEQUENCE [LARGE SCALE GENOMIC DNA]</scope>
    <source>
        <strain evidence="6 7">CS1</strain>
    </source>
</reference>
<comment type="similarity">
    <text evidence="1">Belongs to the LysR transcriptional regulatory family.</text>
</comment>